<accession>A0A2P6RB36</accession>
<reference evidence="1 2" key="1">
    <citation type="journal article" date="2018" name="Nat. Genet.">
        <title>The Rosa genome provides new insights in the design of modern roses.</title>
        <authorList>
            <person name="Bendahmane M."/>
        </authorList>
    </citation>
    <scope>NUCLEOTIDE SEQUENCE [LARGE SCALE GENOMIC DNA]</scope>
    <source>
        <strain evidence="2">cv. Old Blush</strain>
    </source>
</reference>
<proteinExistence type="predicted"/>
<gene>
    <name evidence="1" type="ORF">RchiOBHm_Chr3g0470791</name>
</gene>
<dbReference type="Gramene" id="PRQ43655">
    <property type="protein sequence ID" value="PRQ43655"/>
    <property type="gene ID" value="RchiOBHm_Chr3g0470791"/>
</dbReference>
<comment type="caution">
    <text evidence="1">The sequence shown here is derived from an EMBL/GenBank/DDBJ whole genome shotgun (WGS) entry which is preliminary data.</text>
</comment>
<protein>
    <submittedName>
        <fullName evidence="1">Uncharacterized protein</fullName>
    </submittedName>
</protein>
<dbReference type="Proteomes" id="UP000238479">
    <property type="component" value="Chromosome 3"/>
</dbReference>
<name>A0A2P6RB36_ROSCH</name>
<evidence type="ECO:0000313" key="2">
    <source>
        <dbReference type="Proteomes" id="UP000238479"/>
    </source>
</evidence>
<keyword evidence="2" id="KW-1185">Reference proteome</keyword>
<evidence type="ECO:0000313" key="1">
    <source>
        <dbReference type="EMBL" id="PRQ43655.1"/>
    </source>
</evidence>
<organism evidence="1 2">
    <name type="scientific">Rosa chinensis</name>
    <name type="common">China rose</name>
    <dbReference type="NCBI Taxonomy" id="74649"/>
    <lineage>
        <taxon>Eukaryota</taxon>
        <taxon>Viridiplantae</taxon>
        <taxon>Streptophyta</taxon>
        <taxon>Embryophyta</taxon>
        <taxon>Tracheophyta</taxon>
        <taxon>Spermatophyta</taxon>
        <taxon>Magnoliopsida</taxon>
        <taxon>eudicotyledons</taxon>
        <taxon>Gunneridae</taxon>
        <taxon>Pentapetalae</taxon>
        <taxon>rosids</taxon>
        <taxon>fabids</taxon>
        <taxon>Rosales</taxon>
        <taxon>Rosaceae</taxon>
        <taxon>Rosoideae</taxon>
        <taxon>Rosoideae incertae sedis</taxon>
        <taxon>Rosa</taxon>
    </lineage>
</organism>
<dbReference type="AlphaFoldDB" id="A0A2P6RB36"/>
<sequence length="111" mass="12614">MPHTPRPQKITSLSNRAAHPTPLSLSSIVAALHYPLLFSLTSISPTEPHTPYPNPPHLNPKISRTHHLHLSLSSIFKSLTIFSQDWKEELRVFTSHHQGFITTRDFDFGKE</sequence>
<dbReference type="EMBL" id="PDCK01000041">
    <property type="protein sequence ID" value="PRQ43655.1"/>
    <property type="molecule type" value="Genomic_DNA"/>
</dbReference>